<dbReference type="PANTHER" id="PTHR46148:SF44">
    <property type="entry name" value="GAG-POL POLYPROTEIN"/>
    <property type="match status" value="1"/>
</dbReference>
<dbReference type="EMBL" id="SMMG02000002">
    <property type="protein sequence ID" value="KAA3484260.1"/>
    <property type="molecule type" value="Genomic_DNA"/>
</dbReference>
<name>A0A5B6WR00_9ROSI</name>
<dbReference type="Proteomes" id="UP000325315">
    <property type="component" value="Unassembled WGS sequence"/>
</dbReference>
<gene>
    <name evidence="1" type="ORF">EPI10_006353</name>
</gene>
<sequence length="183" mass="21238">MIDLRAMFAKSILYEDGGLLVELQVEPTLVNEIKIKIKRPLGEKDLRQSILRKAHSSLTLCILEIFEVVGRSTCRYQCWTELGEKKMLGQELVQETEGFVKLIQGKLKATLDQQNSNVDLKRKDTEFKRYRSNPSHVVPIEEIEVRPNLSFEEEPVQILALEVKVQRKKRIPLVKVFVAKLWH</sequence>
<accession>A0A5B6WR00</accession>
<dbReference type="AlphaFoldDB" id="A0A5B6WR00"/>
<protein>
    <submittedName>
        <fullName evidence="1">Alcohol-forming fatty acyl-CoA reductase-like</fullName>
    </submittedName>
</protein>
<reference evidence="2" key="1">
    <citation type="journal article" date="2019" name="Plant Biotechnol. J.">
        <title>Genome sequencing of the Australian wild diploid species Gossypium australe highlights disease resistance and delayed gland morphogenesis.</title>
        <authorList>
            <person name="Cai Y."/>
            <person name="Cai X."/>
            <person name="Wang Q."/>
            <person name="Wang P."/>
            <person name="Zhang Y."/>
            <person name="Cai C."/>
            <person name="Xu Y."/>
            <person name="Wang K."/>
            <person name="Zhou Z."/>
            <person name="Wang C."/>
            <person name="Geng S."/>
            <person name="Li B."/>
            <person name="Dong Q."/>
            <person name="Hou Y."/>
            <person name="Wang H."/>
            <person name="Ai P."/>
            <person name="Liu Z."/>
            <person name="Yi F."/>
            <person name="Sun M."/>
            <person name="An G."/>
            <person name="Cheng J."/>
            <person name="Zhang Y."/>
            <person name="Shi Q."/>
            <person name="Xie Y."/>
            <person name="Shi X."/>
            <person name="Chang Y."/>
            <person name="Huang F."/>
            <person name="Chen Y."/>
            <person name="Hong S."/>
            <person name="Mi L."/>
            <person name="Sun Q."/>
            <person name="Zhang L."/>
            <person name="Zhou B."/>
            <person name="Peng R."/>
            <person name="Zhang X."/>
            <person name="Liu F."/>
        </authorList>
    </citation>
    <scope>NUCLEOTIDE SEQUENCE [LARGE SCALE GENOMIC DNA]</scope>
    <source>
        <strain evidence="2">cv. PA1801</strain>
    </source>
</reference>
<dbReference type="PANTHER" id="PTHR46148">
    <property type="entry name" value="CHROMO DOMAIN-CONTAINING PROTEIN"/>
    <property type="match status" value="1"/>
</dbReference>
<organism evidence="1 2">
    <name type="scientific">Gossypium australe</name>
    <dbReference type="NCBI Taxonomy" id="47621"/>
    <lineage>
        <taxon>Eukaryota</taxon>
        <taxon>Viridiplantae</taxon>
        <taxon>Streptophyta</taxon>
        <taxon>Embryophyta</taxon>
        <taxon>Tracheophyta</taxon>
        <taxon>Spermatophyta</taxon>
        <taxon>Magnoliopsida</taxon>
        <taxon>eudicotyledons</taxon>
        <taxon>Gunneridae</taxon>
        <taxon>Pentapetalae</taxon>
        <taxon>rosids</taxon>
        <taxon>malvids</taxon>
        <taxon>Malvales</taxon>
        <taxon>Malvaceae</taxon>
        <taxon>Malvoideae</taxon>
        <taxon>Gossypium</taxon>
    </lineage>
</organism>
<evidence type="ECO:0000313" key="2">
    <source>
        <dbReference type="Proteomes" id="UP000325315"/>
    </source>
</evidence>
<keyword evidence="2" id="KW-1185">Reference proteome</keyword>
<proteinExistence type="predicted"/>
<evidence type="ECO:0000313" key="1">
    <source>
        <dbReference type="EMBL" id="KAA3484260.1"/>
    </source>
</evidence>
<comment type="caution">
    <text evidence="1">The sequence shown here is derived from an EMBL/GenBank/DDBJ whole genome shotgun (WGS) entry which is preliminary data.</text>
</comment>